<dbReference type="PANTHER" id="PTHR47306">
    <property type="entry name" value="SI:CH211-178J18.4-RELATED"/>
    <property type="match status" value="1"/>
</dbReference>
<evidence type="ECO:0000256" key="1">
    <source>
        <dbReference type="SAM" id="MobiDB-lite"/>
    </source>
</evidence>
<protein>
    <submittedName>
        <fullName evidence="2">Uncharacterized protein</fullName>
    </submittedName>
</protein>
<evidence type="ECO:0000313" key="3">
    <source>
        <dbReference type="Proteomes" id="UP000472267"/>
    </source>
</evidence>
<keyword evidence="3" id="KW-1185">Reference proteome</keyword>
<proteinExistence type="predicted"/>
<dbReference type="OMA" id="KCKIANT"/>
<reference evidence="2" key="3">
    <citation type="submission" date="2025-09" db="UniProtKB">
        <authorList>
            <consortium name="Ensembl"/>
        </authorList>
    </citation>
    <scope>IDENTIFICATION</scope>
</reference>
<reference evidence="2" key="2">
    <citation type="submission" date="2025-08" db="UniProtKB">
        <authorList>
            <consortium name="Ensembl"/>
        </authorList>
    </citation>
    <scope>IDENTIFICATION</scope>
</reference>
<feature type="region of interest" description="Disordered" evidence="1">
    <location>
        <begin position="160"/>
        <end position="207"/>
    </location>
</feature>
<evidence type="ECO:0000313" key="2">
    <source>
        <dbReference type="Ensembl" id="ENSSFAP00005002609.1"/>
    </source>
</evidence>
<sequence>MACDGGGSQVHLNGRGVVKCGCFLWLGHSLLRKQRTLLDIPAFFSHFFQLTQDFLFLTMAQDKKDRRWLYCLQCLKPSQTLSTHLARVCMKGSTPAERQQELERAKDSTRSWTHEGRLWDYTRISQLVPHAPSRQALVKELQRRGFFILNAPMDVDLEEFEARSSEQPSATAGPVPPAAEQAGEGSPAHTSEEEGSGSDDPTWQQATPNFSTSVRVRMQEENLYAKFPPETTELKKFKNHLVSVLETPNYQQEVDNVSRVLRYLQPTGDQVSLDFLDSTAPVGDFFAALKRVGQTAATRFNYIKSLVKFIRYLQLEHGGTDPAFFHKCTNFMDFLSVLRKSISETHSKDRKRHEYFVGAKTGVHECQKVLRVAKKDALGVYERLLRSEPVSEEEKTRYKYYCEAVLLLGHFQRPGAVEGLTVTEWLAKQDCGGRVVVAVKSHKTANRPLALFALTQEEAALIQQYFLCVRPDYIKAEADDEDEDEDEAHHRLFLSTNGKPVRSATTDLQRLHQQCVYKPFVSL</sequence>
<dbReference type="Ensembl" id="ENSSFAT00005002827.1">
    <property type="protein sequence ID" value="ENSSFAP00005002609.1"/>
    <property type="gene ID" value="ENSSFAG00005001846.1"/>
</dbReference>
<dbReference type="InParanoid" id="A0A672FVE3"/>
<dbReference type="AlphaFoldDB" id="A0A672FVE3"/>
<dbReference type="Proteomes" id="UP000472267">
    <property type="component" value="Chromosome 2"/>
</dbReference>
<dbReference type="PANTHER" id="PTHR47306:SF2">
    <property type="entry name" value="CORE-BINDING (CB) DOMAIN-CONTAINING PROTEIN"/>
    <property type="match status" value="1"/>
</dbReference>
<gene>
    <name evidence="2" type="primary">LOC115401590</name>
</gene>
<organism evidence="2 3">
    <name type="scientific">Salarias fasciatus</name>
    <name type="common">Jewelled blenny</name>
    <name type="synonym">Blennius fasciatus</name>
    <dbReference type="NCBI Taxonomy" id="181472"/>
    <lineage>
        <taxon>Eukaryota</taxon>
        <taxon>Metazoa</taxon>
        <taxon>Chordata</taxon>
        <taxon>Craniata</taxon>
        <taxon>Vertebrata</taxon>
        <taxon>Euteleostomi</taxon>
        <taxon>Actinopterygii</taxon>
        <taxon>Neopterygii</taxon>
        <taxon>Teleostei</taxon>
        <taxon>Neoteleostei</taxon>
        <taxon>Acanthomorphata</taxon>
        <taxon>Ovalentaria</taxon>
        <taxon>Blenniimorphae</taxon>
        <taxon>Blenniiformes</taxon>
        <taxon>Blennioidei</taxon>
        <taxon>Blenniidae</taxon>
        <taxon>Salariinae</taxon>
        <taxon>Salarias</taxon>
    </lineage>
</organism>
<accession>A0A672FVE3</accession>
<name>A0A672FVE3_SALFA</name>
<reference evidence="2" key="1">
    <citation type="submission" date="2019-06" db="EMBL/GenBank/DDBJ databases">
        <authorList>
            <consortium name="Wellcome Sanger Institute Data Sharing"/>
        </authorList>
    </citation>
    <scope>NUCLEOTIDE SEQUENCE [LARGE SCALE GENOMIC DNA]</scope>
</reference>